<dbReference type="Proteomes" id="UP000034325">
    <property type="component" value="Unassembled WGS sequence"/>
</dbReference>
<proteinExistence type="predicted"/>
<protein>
    <submittedName>
        <fullName evidence="1">Uncharacterized protein</fullName>
    </submittedName>
</protein>
<evidence type="ECO:0000313" key="2">
    <source>
        <dbReference type="Proteomes" id="UP000034325"/>
    </source>
</evidence>
<accession>A0A0G0M2P4</accession>
<evidence type="ECO:0000313" key="1">
    <source>
        <dbReference type="EMBL" id="KKQ97567.1"/>
    </source>
</evidence>
<dbReference type="AlphaFoldDB" id="A0A0G0M2P4"/>
<sequence length="404" mass="45709">MTVDNRISRKNFLRVSAITASSLLIPRLDNPEQIEDNEVTIPEWEEISPLTKAGAELIGTVKDEITIEGREFVNEIRAYRLPMNHEFPETTPIIISSREYPKDLPDDDQAVINHGGMQILFLPDVQNQPLATDVKYDRVLKFGDLELGLVQKNKDNITKIWESDFYYKGGKLDRYENSWEKARVEHLGKSDVYFNRAVFFSDENSYVLTSDGVKTRKGKTLVFETGGGNWSSVIIPTVSEQKELKNIVVVKAGHLVAVKGLTNEPFSIVCEPEIVDGQSWGWASEDKGKLGLISVGDFMGTEYPLKMEVAILPEQQKLLNDMIEDYKKMWGESIGMYFVTERRNPFYSESTGENYMGKNVVKPQYNISLVLVEPSFEARESSIAINPIKIDVTPLPRDDQGILG</sequence>
<dbReference type="EMBL" id="LBWA01000011">
    <property type="protein sequence ID" value="KKQ97567.1"/>
    <property type="molecule type" value="Genomic_DNA"/>
</dbReference>
<reference evidence="1 2" key="1">
    <citation type="journal article" date="2015" name="Nature">
        <title>rRNA introns, odd ribosomes, and small enigmatic genomes across a large radiation of phyla.</title>
        <authorList>
            <person name="Brown C.T."/>
            <person name="Hug L.A."/>
            <person name="Thomas B.C."/>
            <person name="Sharon I."/>
            <person name="Castelle C.J."/>
            <person name="Singh A."/>
            <person name="Wilkins M.J."/>
            <person name="Williams K.H."/>
            <person name="Banfield J.F."/>
        </authorList>
    </citation>
    <scope>NUCLEOTIDE SEQUENCE [LARGE SCALE GENOMIC DNA]</scope>
</reference>
<gene>
    <name evidence="1" type="ORF">UT23_C0011G0038</name>
</gene>
<name>A0A0G0M2P4_9BACT</name>
<organism evidence="1 2">
    <name type="scientific">Candidatus Woesebacteria bacterium GW2011_GWA1_39_12</name>
    <dbReference type="NCBI Taxonomy" id="1618549"/>
    <lineage>
        <taxon>Bacteria</taxon>
        <taxon>Candidatus Woeseibacteriota</taxon>
    </lineage>
</organism>
<comment type="caution">
    <text evidence="1">The sequence shown here is derived from an EMBL/GenBank/DDBJ whole genome shotgun (WGS) entry which is preliminary data.</text>
</comment>